<name>A0A2T5IU82_9PROT</name>
<dbReference type="GO" id="GO:0120147">
    <property type="term" value="F:formylglycine-generating oxidase activity"/>
    <property type="evidence" value="ECO:0007669"/>
    <property type="project" value="TreeGrafter"/>
</dbReference>
<evidence type="ECO:0000259" key="2">
    <source>
        <dbReference type="Pfam" id="PF05729"/>
    </source>
</evidence>
<dbReference type="InterPro" id="IPR007111">
    <property type="entry name" value="NACHT_NTPase"/>
</dbReference>
<comment type="caution">
    <text evidence="3">The sequence shown here is derived from an EMBL/GenBank/DDBJ whole genome shotgun (WGS) entry which is preliminary data.</text>
</comment>
<protein>
    <submittedName>
        <fullName evidence="3">NACHT domain-containing protein</fullName>
    </submittedName>
</protein>
<feature type="domain" description="Sulfatase-modifying factor enzyme-like" evidence="1">
    <location>
        <begin position="875"/>
        <end position="1189"/>
    </location>
</feature>
<dbReference type="Pfam" id="PF03781">
    <property type="entry name" value="FGE-sulfatase"/>
    <property type="match status" value="1"/>
</dbReference>
<dbReference type="Gene3D" id="3.40.50.300">
    <property type="entry name" value="P-loop containing nucleotide triphosphate hydrolases"/>
    <property type="match status" value="1"/>
</dbReference>
<gene>
    <name evidence="3" type="ORF">C8R28_100541</name>
</gene>
<sequence>MDWLDKLSDLVLGGLTSTLGGALPEHWRRGVRERLGDFNPYNVIAGNHDLLRAARLAWVRAAIDVLEAGKKSAAAMPAAACGEFNQSAMVRFETLAVKELKKIRSDALDRRTDPGHNPIDQHLQHIMQGTSEYVAPGEYRALDQSLTQQFNATLAALTGWPVYEIPAIFGQIARDGLPTMDRGAKRNFDELVFAVFAESLKNPNIYPEAAEAFNIAMQDAARKLSQTILDQIKGIDKKLDNLVDNADAQQVFLSGIDVYLKVLPELLQGQQRIEDHTSRILQIIETTARSSPNEPEEAITAQYQKLIEHLDREEFEQILTHTPRSLEAYRAHCIARWSQKRYIIDKQFTPLTLLLDQGENNPGERYQKIDREFHDLRDVLMAIDQTQDRVLVVTGAPGSGKSTLLRRLELDLASAALRSDNPDDPITLFLPLNAFGQRSDTIPEPETWIAQEWSRMTDGLPAFVALLGRPFVLLLDGLNEIPHGNRNDYDNRLGAWKVYLDKLVRDHPQVRVVFSCRTQDYGSKLTTKDLPRVPQVEVAPLSPSQVKHYLEIYSPEHATALWNQLDGSSQFDLYRSPYYLRLLIEQSSDGQIPAGRASLFTGYVRTMLKREMIDADNVRFKSDALVHLRDRERFGQWKTLHELPSRGLLFKTLASFAFNLQQQRGSEDKSQVRIDYDAALKVLSEVPDDLKDSLLKAAVDLQILDLPGDDVLFVHQLLQEYFAARHLAEAVNAAVDSGTLTTLCKLAAVKWLAADISPRVQEELQTLLKSETLKDLPTIGWEETFLLAAAMVNQPDAFLRMLADFNLPLAGRCAAQPDVALSEDLRTKLQHALVTRSRDPATDLRARIIAGHALGALGDPRFQHQQGPFGAFLLPPMVAIPGGVYAIGSDEGIDADEAPQHSIPLKPFQLGQFPVTNAEFRCFIDAGGYQDERWWDTPAAQRWHRGVGTGKARRKNLRYWRDRFKNESDLLDRVAEEQAWPKELLRTWQKHCAQTDEAFDEILVDLFPDQQFTLPEFWNDPAFNAPSQPIVGVCWFEARAYCLWLSAQTGQPFRLPSEVEWEAAARGQENRCYPWGNTIETTDCNHLETKIRRTTPVGVFPQSDAPVLFHRRQTECTTLSDMAGNVWEWTISRHVSYPYQPDDGREDAQSEDARVLRGGSWRYNPYSVRACARHYDHPDSRGNDIGFRVLCSSPIE</sequence>
<dbReference type="InterPro" id="IPR051043">
    <property type="entry name" value="Sulfatase_Mod_Factor_Kinase"/>
</dbReference>
<evidence type="ECO:0000313" key="4">
    <source>
        <dbReference type="Proteomes" id="UP000244110"/>
    </source>
</evidence>
<dbReference type="InterPro" id="IPR027417">
    <property type="entry name" value="P-loop_NTPase"/>
</dbReference>
<dbReference type="Gene3D" id="3.90.1580.10">
    <property type="entry name" value="paralog of FGE (formylglycine-generating enzyme)"/>
    <property type="match status" value="1"/>
</dbReference>
<dbReference type="Pfam" id="PF05729">
    <property type="entry name" value="NACHT"/>
    <property type="match status" value="1"/>
</dbReference>
<evidence type="ECO:0000313" key="3">
    <source>
        <dbReference type="EMBL" id="PTQ87435.1"/>
    </source>
</evidence>
<dbReference type="InterPro" id="IPR016187">
    <property type="entry name" value="CTDL_fold"/>
</dbReference>
<dbReference type="InterPro" id="IPR005532">
    <property type="entry name" value="SUMF_dom"/>
</dbReference>
<dbReference type="RefSeq" id="WP_107786202.1">
    <property type="nucleotide sequence ID" value="NZ_QAOL01000005.1"/>
</dbReference>
<reference evidence="3 4" key="1">
    <citation type="submission" date="2018-04" db="EMBL/GenBank/DDBJ databases">
        <title>Active sludge and wastewater microbial communities from Klosterneuburg, Austria.</title>
        <authorList>
            <person name="Wagner M."/>
        </authorList>
    </citation>
    <scope>NUCLEOTIDE SEQUENCE [LARGE SCALE GENOMIC DNA]</scope>
    <source>
        <strain evidence="3 4">Nm4</strain>
    </source>
</reference>
<proteinExistence type="predicted"/>
<dbReference type="PANTHER" id="PTHR23150">
    <property type="entry name" value="SULFATASE MODIFYING FACTOR 1, 2"/>
    <property type="match status" value="1"/>
</dbReference>
<dbReference type="SUPFAM" id="SSF56436">
    <property type="entry name" value="C-type lectin-like"/>
    <property type="match status" value="1"/>
</dbReference>
<feature type="domain" description="NACHT" evidence="2">
    <location>
        <begin position="389"/>
        <end position="553"/>
    </location>
</feature>
<dbReference type="InterPro" id="IPR042095">
    <property type="entry name" value="SUMF_sf"/>
</dbReference>
<dbReference type="Proteomes" id="UP000244110">
    <property type="component" value="Unassembled WGS sequence"/>
</dbReference>
<accession>A0A2T5IU82</accession>
<evidence type="ECO:0000259" key="1">
    <source>
        <dbReference type="Pfam" id="PF03781"/>
    </source>
</evidence>
<dbReference type="PANTHER" id="PTHR23150:SF19">
    <property type="entry name" value="FORMYLGLYCINE-GENERATING ENZYME"/>
    <property type="match status" value="1"/>
</dbReference>
<dbReference type="EMBL" id="QAOL01000005">
    <property type="protein sequence ID" value="PTQ87435.1"/>
    <property type="molecule type" value="Genomic_DNA"/>
</dbReference>
<dbReference type="SUPFAM" id="SSF52540">
    <property type="entry name" value="P-loop containing nucleoside triphosphate hydrolases"/>
    <property type="match status" value="1"/>
</dbReference>
<dbReference type="AlphaFoldDB" id="A0A2T5IU82"/>
<organism evidence="3 4">
    <name type="scientific">Nitrosomonas ureae</name>
    <dbReference type="NCBI Taxonomy" id="44577"/>
    <lineage>
        <taxon>Bacteria</taxon>
        <taxon>Pseudomonadati</taxon>
        <taxon>Pseudomonadota</taxon>
        <taxon>Betaproteobacteria</taxon>
        <taxon>Nitrosomonadales</taxon>
        <taxon>Nitrosomonadaceae</taxon>
        <taxon>Nitrosomonas</taxon>
    </lineage>
</organism>